<evidence type="ECO:0000313" key="1">
    <source>
        <dbReference type="EMBL" id="KLU20369.1"/>
    </source>
</evidence>
<reference evidence="1 2" key="1">
    <citation type="journal article" date="2015" name="Genome Announc.">
        <title>Draft Genome Sequence of Burkholderia sp. Strain PML1(12), an Ectomycorrhizosphere-Inhabiting Bacterium with Effective Mineral-Weathering Ability.</title>
        <authorList>
            <person name="Uroz S."/>
            <person name="Oger P."/>
        </authorList>
    </citation>
    <scope>NUCLEOTIDE SEQUENCE [LARGE SCALE GENOMIC DNA]</scope>
    <source>
        <strain evidence="2">PML1(12)</strain>
    </source>
</reference>
<name>A0A0J1CIH0_9BURK</name>
<proteinExistence type="predicted"/>
<accession>A0A0J1CIH0</accession>
<dbReference type="EMBL" id="AEJF01000258">
    <property type="protein sequence ID" value="KLU20369.1"/>
    <property type="molecule type" value="Genomic_DNA"/>
</dbReference>
<keyword evidence="2" id="KW-1185">Reference proteome</keyword>
<gene>
    <name evidence="1" type="ORF">EOS_41665</name>
</gene>
<comment type="caution">
    <text evidence="1">The sequence shown here is derived from an EMBL/GenBank/DDBJ whole genome shotgun (WGS) entry which is preliminary data.</text>
</comment>
<protein>
    <submittedName>
        <fullName evidence="1">Uncharacterized protein</fullName>
    </submittedName>
</protein>
<dbReference type="Proteomes" id="UP000035963">
    <property type="component" value="Unassembled WGS sequence"/>
</dbReference>
<evidence type="ECO:0000313" key="2">
    <source>
        <dbReference type="Proteomes" id="UP000035963"/>
    </source>
</evidence>
<dbReference type="PATRIC" id="fig|908627.4.peg.9366"/>
<dbReference type="AlphaFoldDB" id="A0A0J1CIH0"/>
<organism evidence="1 2">
    <name type="scientific">Caballeronia mineralivorans PML1(12)</name>
    <dbReference type="NCBI Taxonomy" id="908627"/>
    <lineage>
        <taxon>Bacteria</taxon>
        <taxon>Pseudomonadati</taxon>
        <taxon>Pseudomonadota</taxon>
        <taxon>Betaproteobacteria</taxon>
        <taxon>Burkholderiales</taxon>
        <taxon>Burkholderiaceae</taxon>
        <taxon>Caballeronia</taxon>
    </lineage>
</organism>
<sequence>MVFQSYALFPRKSGAENLAFPLRARRVSKDEIFCAMTAAHSAPVNSTSLRASGYDRSSTGG</sequence>